<evidence type="ECO:0000313" key="2">
    <source>
        <dbReference type="EMBL" id="TJZ93134.1"/>
    </source>
</evidence>
<gene>
    <name evidence="2" type="ORF">FCI23_54785</name>
</gene>
<dbReference type="AlphaFoldDB" id="A0A4U0RXR0"/>
<dbReference type="EMBL" id="SUMC01000265">
    <property type="protein sequence ID" value="TJZ93134.1"/>
    <property type="molecule type" value="Genomic_DNA"/>
</dbReference>
<feature type="compositionally biased region" description="Basic and acidic residues" evidence="1">
    <location>
        <begin position="1"/>
        <end position="19"/>
    </location>
</feature>
<accession>A0A4U0RXR0</accession>
<dbReference type="Proteomes" id="UP000305778">
    <property type="component" value="Unassembled WGS sequence"/>
</dbReference>
<proteinExistence type="predicted"/>
<keyword evidence="3" id="KW-1185">Reference proteome</keyword>
<sequence>MHLVHRDTLLCRSPQERGSPRTAIQPETHRPPTGTLAAPGLPDSHSDERYQTALNHRHGHVVYGSSQFRAGIRAPAVGKLDDITRLRMHRADDQDTLDLIRAFMSIG</sequence>
<organism evidence="2 3">
    <name type="scientific">Actinacidiphila oryziradicis</name>
    <dbReference type="NCBI Taxonomy" id="2571141"/>
    <lineage>
        <taxon>Bacteria</taxon>
        <taxon>Bacillati</taxon>
        <taxon>Actinomycetota</taxon>
        <taxon>Actinomycetes</taxon>
        <taxon>Kitasatosporales</taxon>
        <taxon>Streptomycetaceae</taxon>
        <taxon>Actinacidiphila</taxon>
    </lineage>
</organism>
<feature type="region of interest" description="Disordered" evidence="1">
    <location>
        <begin position="1"/>
        <end position="46"/>
    </location>
</feature>
<comment type="caution">
    <text evidence="2">The sequence shown here is derived from an EMBL/GenBank/DDBJ whole genome shotgun (WGS) entry which is preliminary data.</text>
</comment>
<evidence type="ECO:0000256" key="1">
    <source>
        <dbReference type="SAM" id="MobiDB-lite"/>
    </source>
</evidence>
<evidence type="ECO:0000313" key="3">
    <source>
        <dbReference type="Proteomes" id="UP000305778"/>
    </source>
</evidence>
<reference evidence="2 3" key="1">
    <citation type="submission" date="2019-04" db="EMBL/GenBank/DDBJ databases">
        <title>Streptomyces oryziradicis sp. nov., a novel actinomycete isolated from rhizosphere soil of rice (Oryza sativa L.).</title>
        <authorList>
            <person name="Li C."/>
        </authorList>
    </citation>
    <scope>NUCLEOTIDE SEQUENCE [LARGE SCALE GENOMIC DNA]</scope>
    <source>
        <strain evidence="2 3">NEAU-C40</strain>
    </source>
</reference>
<name>A0A4U0RXR0_9ACTN</name>
<protein>
    <submittedName>
        <fullName evidence="2">Uncharacterized protein</fullName>
    </submittedName>
</protein>